<dbReference type="AlphaFoldDB" id="A0AB39M3K0"/>
<dbReference type="RefSeq" id="WP_369187247.1">
    <property type="nucleotide sequence ID" value="NZ_CP163431.1"/>
</dbReference>
<protein>
    <submittedName>
        <fullName evidence="2">Uncharacterized protein</fullName>
    </submittedName>
</protein>
<evidence type="ECO:0000256" key="1">
    <source>
        <dbReference type="SAM" id="MobiDB-lite"/>
    </source>
</evidence>
<sequence length="154" mass="16149">MLVLGVNVGFGAGARGPEVTFVELDGERASPCLVDSGELRTAELSIIDQINDLSRKFSSLLSGMDPDVVVIRVADVSPRPSRKASPRHRLMIEGALAYVCAEQPVSEVLLRNGKEVGEALGIAKDEAMSEGKALDPKREEAAAAALSGLPPQAG</sequence>
<name>A0AB39M3K0_9ACTN</name>
<reference evidence="2" key="1">
    <citation type="submission" date="2024-07" db="EMBL/GenBank/DDBJ databases">
        <authorList>
            <person name="Yu S.T."/>
        </authorList>
    </citation>
    <scope>NUCLEOTIDE SEQUENCE</scope>
    <source>
        <strain evidence="2">R08</strain>
    </source>
</reference>
<dbReference type="EMBL" id="CP163431">
    <property type="protein sequence ID" value="XDQ00502.1"/>
    <property type="molecule type" value="Genomic_DNA"/>
</dbReference>
<organism evidence="2">
    <name type="scientific">Streptomyces sp. R08</name>
    <dbReference type="NCBI Taxonomy" id="3238624"/>
    <lineage>
        <taxon>Bacteria</taxon>
        <taxon>Bacillati</taxon>
        <taxon>Actinomycetota</taxon>
        <taxon>Actinomycetes</taxon>
        <taxon>Kitasatosporales</taxon>
        <taxon>Streptomycetaceae</taxon>
        <taxon>Streptomyces</taxon>
    </lineage>
</organism>
<gene>
    <name evidence="2" type="ORF">AB5J58_10070</name>
</gene>
<feature type="compositionally biased region" description="Basic and acidic residues" evidence="1">
    <location>
        <begin position="127"/>
        <end position="141"/>
    </location>
</feature>
<feature type="region of interest" description="Disordered" evidence="1">
    <location>
        <begin position="127"/>
        <end position="154"/>
    </location>
</feature>
<evidence type="ECO:0000313" key="2">
    <source>
        <dbReference type="EMBL" id="XDQ00502.1"/>
    </source>
</evidence>
<accession>A0AB39M3K0</accession>
<proteinExistence type="predicted"/>